<evidence type="ECO:0000313" key="1">
    <source>
        <dbReference type="EMBL" id="VGO12514.1"/>
    </source>
</evidence>
<evidence type="ECO:0008006" key="3">
    <source>
        <dbReference type="Google" id="ProtNLM"/>
    </source>
</evidence>
<dbReference type="Proteomes" id="UP000366872">
    <property type="component" value="Unassembled WGS sequence"/>
</dbReference>
<evidence type="ECO:0000313" key="2">
    <source>
        <dbReference type="Proteomes" id="UP000366872"/>
    </source>
</evidence>
<dbReference type="RefSeq" id="WP_136078172.1">
    <property type="nucleotide sequence ID" value="NZ_CAAHFG010000001.1"/>
</dbReference>
<reference evidence="1 2" key="1">
    <citation type="submission" date="2019-04" db="EMBL/GenBank/DDBJ databases">
        <authorList>
            <person name="Van Vliet M D."/>
        </authorList>
    </citation>
    <scope>NUCLEOTIDE SEQUENCE [LARGE SCALE GENOMIC DNA]</scope>
    <source>
        <strain evidence="1 2">F1</strain>
    </source>
</reference>
<accession>A0A6C2TYI2</accession>
<dbReference type="AlphaFoldDB" id="A0A6C2TYI2"/>
<keyword evidence="2" id="KW-1185">Reference proteome</keyword>
<dbReference type="EMBL" id="CAAHFG010000001">
    <property type="protein sequence ID" value="VGO12514.1"/>
    <property type="molecule type" value="Genomic_DNA"/>
</dbReference>
<proteinExistence type="predicted"/>
<protein>
    <recommendedName>
        <fullName evidence="3">SLA1 homology domain-containing protein</fullName>
    </recommendedName>
</protein>
<gene>
    <name evidence="1" type="ORF">PDESU_01067</name>
</gene>
<dbReference type="Gene3D" id="2.30.30.700">
    <property type="entry name" value="SLA1 homology domain 1"/>
    <property type="match status" value="1"/>
</dbReference>
<organism evidence="1 2">
    <name type="scientific">Pontiella desulfatans</name>
    <dbReference type="NCBI Taxonomy" id="2750659"/>
    <lineage>
        <taxon>Bacteria</taxon>
        <taxon>Pseudomonadati</taxon>
        <taxon>Kiritimatiellota</taxon>
        <taxon>Kiritimatiellia</taxon>
        <taxon>Kiritimatiellales</taxon>
        <taxon>Pontiellaceae</taxon>
        <taxon>Pontiella</taxon>
    </lineage>
</organism>
<sequence length="421" mass="47920">MAHYKGQLVYPEDVTIRFWGMGDDLLAVRVDGEVVMLSAWTTGTTADGHASNFVQLWQTSTSKSLKHPLGNNLSTVGDWIDLKAGVPLDMEVVTSEITGGVYCSLLCVEVKDEEYPKNPVLLGPTLPIFKTAEVSHNLADLIHRDLVPGDACVTNGPIFRDYMAKETTEEMKAMVRIEDEPKIPLLEKGLRVWSSTMGKELEAEFITYIGDKAVFKTAKGKQIKYPIAQLSAESLRVIDLMDPPEFDLDFHKSSRQVPPPPLSPFNANAIQRPLRIFDYTFGAKVRQNTAREYSRKLEVEYYAFGEEVEGDHWIYLDRRSESFTPTRENRRSFEFKGEAVRIQSQAIRDSAPMRGSRYGGYVITLKDERGAIIAHETSHDFLYENLSRIRKLPFNAYFNKQGDRMVPSRPTEEEYPTWVFR</sequence>
<name>A0A6C2TYI2_PONDE</name>